<dbReference type="PROSITE" id="PS50102">
    <property type="entry name" value="RRM"/>
    <property type="match status" value="1"/>
</dbReference>
<dbReference type="InterPro" id="IPR000504">
    <property type="entry name" value="RRM_dom"/>
</dbReference>
<feature type="region of interest" description="Disordered" evidence="6">
    <location>
        <begin position="638"/>
        <end position="672"/>
    </location>
</feature>
<dbReference type="EMBL" id="CAACVR010000023">
    <property type="protein sequence ID" value="VEU22653.1"/>
    <property type="molecule type" value="Genomic_DNA"/>
</dbReference>
<organism evidence="9 10">
    <name type="scientific">Brettanomyces naardenensis</name>
    <name type="common">Yeast</name>
    <dbReference type="NCBI Taxonomy" id="13370"/>
    <lineage>
        <taxon>Eukaryota</taxon>
        <taxon>Fungi</taxon>
        <taxon>Dikarya</taxon>
        <taxon>Ascomycota</taxon>
        <taxon>Saccharomycotina</taxon>
        <taxon>Pichiomycetes</taxon>
        <taxon>Pichiales</taxon>
        <taxon>Pichiaceae</taxon>
        <taxon>Brettanomyces</taxon>
    </lineage>
</organism>
<evidence type="ECO:0000313" key="10">
    <source>
        <dbReference type="Proteomes" id="UP000290900"/>
    </source>
</evidence>
<dbReference type="Pfam" id="PF04818">
    <property type="entry name" value="CID"/>
    <property type="match status" value="1"/>
</dbReference>
<feature type="compositionally biased region" description="Low complexity" evidence="6">
    <location>
        <begin position="210"/>
        <end position="222"/>
    </location>
</feature>
<feature type="compositionally biased region" description="Low complexity" evidence="6">
    <location>
        <begin position="188"/>
        <end position="201"/>
    </location>
</feature>
<evidence type="ECO:0000259" key="7">
    <source>
        <dbReference type="PROSITE" id="PS50102"/>
    </source>
</evidence>
<evidence type="ECO:0000256" key="5">
    <source>
        <dbReference type="PROSITE-ProRule" id="PRU00176"/>
    </source>
</evidence>
<evidence type="ECO:0000256" key="1">
    <source>
        <dbReference type="ARBA" id="ARBA00004123"/>
    </source>
</evidence>
<dbReference type="Pfam" id="PF21380">
    <property type="entry name" value="Nrd1-Seb1_dom2"/>
    <property type="match status" value="1"/>
</dbReference>
<dbReference type="AlphaFoldDB" id="A0A448YP41"/>
<feature type="compositionally biased region" description="Basic and acidic residues" evidence="6">
    <location>
        <begin position="301"/>
        <end position="323"/>
    </location>
</feature>
<dbReference type="SUPFAM" id="SSF54928">
    <property type="entry name" value="RNA-binding domain, RBD"/>
    <property type="match status" value="1"/>
</dbReference>
<evidence type="ECO:0000256" key="2">
    <source>
        <dbReference type="ARBA" id="ARBA00022553"/>
    </source>
</evidence>
<feature type="region of interest" description="Disordered" evidence="6">
    <location>
        <begin position="257"/>
        <end position="380"/>
    </location>
</feature>
<dbReference type="GO" id="GO:0010629">
    <property type="term" value="P:negative regulation of gene expression"/>
    <property type="evidence" value="ECO:0007669"/>
    <property type="project" value="UniProtKB-ARBA"/>
</dbReference>
<comment type="subcellular location">
    <subcellularLocation>
        <location evidence="1">Nucleus</location>
    </subcellularLocation>
</comment>
<dbReference type="Gene3D" id="1.25.40.90">
    <property type="match status" value="1"/>
</dbReference>
<evidence type="ECO:0000256" key="4">
    <source>
        <dbReference type="ARBA" id="ARBA00023242"/>
    </source>
</evidence>
<sequence>MSSPVEDFERILKEMGSIKPPGVSGSRIKKLKELFLSNVDQESQLVQKLYDGCKASPASNKLGPLYVVDAVVRGLIDELGKSANGGAVEIPKDAPDGTAAAAVLKIQTLVGSIVEDAVKDSSDDVKEKIRKLLEIWDNCHTFDQDTLIKMKKTNFHSTTPPGTPPKKKVKFAIDGEDNSEKDSSVTEKPAAPAPASKDPASVLQALANLAKKAPSPPSNSASLGNTKVASPPAASQPASTTSSDPNAIFQMLQNMNKMGQQQQPQPPQGLSGPPPPQYGENAGYGDSYGDPRRGGNFNRGGRADRGYRERERDDRGRGFDRGGYDNNNGNNGGYSALGRRRERSPRRNPNPKPTHVEGEQNVPSNSHYRERHTSIDPNLPSGTIGVYSRTIFIGGVPHNMDEVQLAQILRPYAEVQSVILNSERKHAFVKVYSRPEAEQVIQAFSVSHPSGLRARWGVGFGPRDCCDYQSGVSTIPISRLTDADKRWVVSAEWGGTGGQPLQPGITVEEPDIEVGHGVSSKSISRKMPTNSSSNGPKSDGLPVTSHGGMSPVGNNGFSPVNNPGNLPMNYGGYGGNGGQGGGRGYDSPAYNSPPVGMLQQQQQRQPMAPPQYGGNNMNNGQVDQTQLMATMMAAMQQMQGQQQQQQGQQQGQPDMAQMFQNLASMMRQNQRQ</sequence>
<feature type="compositionally biased region" description="Polar residues" evidence="6">
    <location>
        <begin position="519"/>
        <end position="536"/>
    </location>
</feature>
<keyword evidence="3 5" id="KW-0694">RNA-binding</keyword>
<dbReference type="SUPFAM" id="SSF48464">
    <property type="entry name" value="ENTH/VHS domain"/>
    <property type="match status" value="1"/>
</dbReference>
<feature type="region of interest" description="Disordered" evidence="6">
    <location>
        <begin position="515"/>
        <end position="621"/>
    </location>
</feature>
<dbReference type="PROSITE" id="PS51391">
    <property type="entry name" value="CID"/>
    <property type="match status" value="1"/>
</dbReference>
<protein>
    <submittedName>
        <fullName evidence="9">DEKNAAC103386</fullName>
    </submittedName>
</protein>
<dbReference type="FunFam" id="3.30.70.330:FF:000397">
    <property type="entry name" value="RNA binding protein Nrd1"/>
    <property type="match status" value="1"/>
</dbReference>
<dbReference type="GO" id="GO:0031126">
    <property type="term" value="P:sno(s)RNA 3'-end processing"/>
    <property type="evidence" value="ECO:0007669"/>
    <property type="project" value="UniProtKB-ARBA"/>
</dbReference>
<gene>
    <name evidence="9" type="ORF">BRENAR_LOCUS3384</name>
</gene>
<dbReference type="GO" id="GO:0006369">
    <property type="term" value="P:termination of RNA polymerase II transcription"/>
    <property type="evidence" value="ECO:0007669"/>
    <property type="project" value="UniProtKB-ARBA"/>
</dbReference>
<dbReference type="Proteomes" id="UP000290900">
    <property type="component" value="Unassembled WGS sequence"/>
</dbReference>
<dbReference type="STRING" id="13370.A0A448YP41"/>
<feature type="compositionally biased region" description="Pro residues" evidence="6">
    <location>
        <begin position="264"/>
        <end position="277"/>
    </location>
</feature>
<dbReference type="InterPro" id="IPR048892">
    <property type="entry name" value="Nrd1_Seb1_dom2"/>
</dbReference>
<feature type="compositionally biased region" description="Low complexity" evidence="6">
    <location>
        <begin position="561"/>
        <end position="570"/>
    </location>
</feature>
<dbReference type="OrthoDB" id="79367at2759"/>
<dbReference type="GO" id="GO:0005634">
    <property type="term" value="C:nucleus"/>
    <property type="evidence" value="ECO:0007669"/>
    <property type="project" value="UniProtKB-SubCell"/>
</dbReference>
<evidence type="ECO:0000256" key="3">
    <source>
        <dbReference type="ARBA" id="ARBA00022884"/>
    </source>
</evidence>
<dbReference type="InterPro" id="IPR035979">
    <property type="entry name" value="RBD_domain_sf"/>
</dbReference>
<dbReference type="SMART" id="SM00360">
    <property type="entry name" value="RRM"/>
    <property type="match status" value="1"/>
</dbReference>
<dbReference type="GO" id="GO:0003723">
    <property type="term" value="F:RNA binding"/>
    <property type="evidence" value="ECO:0007669"/>
    <property type="project" value="UniProtKB-UniRule"/>
</dbReference>
<dbReference type="InParanoid" id="A0A448YP41"/>
<dbReference type="InterPro" id="IPR012677">
    <property type="entry name" value="Nucleotide-bd_a/b_plait_sf"/>
</dbReference>
<dbReference type="InterPro" id="IPR006569">
    <property type="entry name" value="CID_dom"/>
</dbReference>
<dbReference type="Pfam" id="PF00076">
    <property type="entry name" value="RRM_1"/>
    <property type="match status" value="1"/>
</dbReference>
<keyword evidence="4" id="KW-0539">Nucleus</keyword>
<dbReference type="GO" id="GO:0032991">
    <property type="term" value="C:protein-containing complex"/>
    <property type="evidence" value="ECO:0007669"/>
    <property type="project" value="UniProtKB-ARBA"/>
</dbReference>
<dbReference type="CDD" id="cd16984">
    <property type="entry name" value="CID_Nrd1_like"/>
    <property type="match status" value="1"/>
</dbReference>
<dbReference type="GO" id="GO:0031124">
    <property type="term" value="P:mRNA 3'-end processing"/>
    <property type="evidence" value="ECO:0007669"/>
    <property type="project" value="UniProtKB-ARBA"/>
</dbReference>
<feature type="region of interest" description="Disordered" evidence="6">
    <location>
        <begin position="175"/>
        <end position="244"/>
    </location>
</feature>
<accession>A0A448YP41</accession>
<keyword evidence="2" id="KW-0597">Phosphoprotein</keyword>
<reference evidence="9 10" key="1">
    <citation type="submission" date="2018-12" db="EMBL/GenBank/DDBJ databases">
        <authorList>
            <person name="Tiukova I."/>
            <person name="Dainat J."/>
        </authorList>
    </citation>
    <scope>NUCLEOTIDE SEQUENCE [LARGE SCALE GENOMIC DNA]</scope>
</reference>
<keyword evidence="10" id="KW-1185">Reference proteome</keyword>
<evidence type="ECO:0000259" key="8">
    <source>
        <dbReference type="PROSITE" id="PS51391"/>
    </source>
</evidence>
<name>A0A448YP41_BRENA</name>
<evidence type="ECO:0000256" key="6">
    <source>
        <dbReference type="SAM" id="MobiDB-lite"/>
    </source>
</evidence>
<dbReference type="InterPro" id="IPR008942">
    <property type="entry name" value="ENTH_VHS"/>
</dbReference>
<feature type="compositionally biased region" description="Polar residues" evidence="6">
    <location>
        <begin position="661"/>
        <end position="672"/>
    </location>
</feature>
<feature type="domain" description="CID" evidence="8">
    <location>
        <begin position="1"/>
        <end position="158"/>
    </location>
</feature>
<feature type="compositionally biased region" description="Low complexity" evidence="6">
    <location>
        <begin position="229"/>
        <end position="244"/>
    </location>
</feature>
<evidence type="ECO:0000313" key="9">
    <source>
        <dbReference type="EMBL" id="VEU22653.1"/>
    </source>
</evidence>
<proteinExistence type="predicted"/>
<feature type="compositionally biased region" description="Low complexity" evidence="6">
    <location>
        <begin position="638"/>
        <end position="660"/>
    </location>
</feature>
<dbReference type="Gene3D" id="3.30.70.330">
    <property type="match status" value="1"/>
</dbReference>
<feature type="domain" description="RRM" evidence="7">
    <location>
        <begin position="389"/>
        <end position="445"/>
    </location>
</feature>
<dbReference type="FunCoup" id="A0A448YP41">
    <property type="interactions" value="289"/>
</dbReference>
<feature type="compositionally biased region" description="Gly residues" evidence="6">
    <location>
        <begin position="571"/>
        <end position="584"/>
    </location>
</feature>